<evidence type="ECO:0000256" key="1">
    <source>
        <dbReference type="SAM" id="SignalP"/>
    </source>
</evidence>
<sequence>MPSQMLIWVASIFNLNLSCAFRPGKPLQFPVDFSGTSYGKLTLVQTASVLWVGGIVPSSQDDDFCFSTLCT</sequence>
<proteinExistence type="predicted"/>
<keyword evidence="3" id="KW-1185">Reference proteome</keyword>
<feature type="signal peptide" evidence="1">
    <location>
        <begin position="1"/>
        <end position="20"/>
    </location>
</feature>
<dbReference type="Proteomes" id="UP000799640">
    <property type="component" value="Unassembled WGS sequence"/>
</dbReference>
<dbReference type="AlphaFoldDB" id="A0A6G1HXZ2"/>
<protein>
    <submittedName>
        <fullName evidence="2">Uncharacterized protein</fullName>
    </submittedName>
</protein>
<keyword evidence="1" id="KW-0732">Signal</keyword>
<name>A0A6G1HXZ2_9PEZI</name>
<reference evidence="2" key="1">
    <citation type="journal article" date="2020" name="Stud. Mycol.">
        <title>101 Dothideomycetes genomes: a test case for predicting lifestyles and emergence of pathogens.</title>
        <authorList>
            <person name="Haridas S."/>
            <person name="Albert R."/>
            <person name="Binder M."/>
            <person name="Bloem J."/>
            <person name="Labutti K."/>
            <person name="Salamov A."/>
            <person name="Andreopoulos B."/>
            <person name="Baker S."/>
            <person name="Barry K."/>
            <person name="Bills G."/>
            <person name="Bluhm B."/>
            <person name="Cannon C."/>
            <person name="Castanera R."/>
            <person name="Culley D."/>
            <person name="Daum C."/>
            <person name="Ezra D."/>
            <person name="Gonzalez J."/>
            <person name="Henrissat B."/>
            <person name="Kuo A."/>
            <person name="Liang C."/>
            <person name="Lipzen A."/>
            <person name="Lutzoni F."/>
            <person name="Magnuson J."/>
            <person name="Mondo S."/>
            <person name="Nolan M."/>
            <person name="Ohm R."/>
            <person name="Pangilinan J."/>
            <person name="Park H.-J."/>
            <person name="Ramirez L."/>
            <person name="Alfaro M."/>
            <person name="Sun H."/>
            <person name="Tritt A."/>
            <person name="Yoshinaga Y."/>
            <person name="Zwiers L.-H."/>
            <person name="Turgeon B."/>
            <person name="Goodwin S."/>
            <person name="Spatafora J."/>
            <person name="Crous P."/>
            <person name="Grigoriev I."/>
        </authorList>
    </citation>
    <scope>NUCLEOTIDE SEQUENCE</scope>
    <source>
        <strain evidence="2">CBS 262.69</strain>
    </source>
</reference>
<evidence type="ECO:0000313" key="2">
    <source>
        <dbReference type="EMBL" id="KAF2400707.1"/>
    </source>
</evidence>
<feature type="chain" id="PRO_5026052988" evidence="1">
    <location>
        <begin position="21"/>
        <end position="71"/>
    </location>
</feature>
<organism evidence="2 3">
    <name type="scientific">Trichodelitschia bisporula</name>
    <dbReference type="NCBI Taxonomy" id="703511"/>
    <lineage>
        <taxon>Eukaryota</taxon>
        <taxon>Fungi</taxon>
        <taxon>Dikarya</taxon>
        <taxon>Ascomycota</taxon>
        <taxon>Pezizomycotina</taxon>
        <taxon>Dothideomycetes</taxon>
        <taxon>Dothideomycetes incertae sedis</taxon>
        <taxon>Phaeotrichales</taxon>
        <taxon>Phaeotrichaceae</taxon>
        <taxon>Trichodelitschia</taxon>
    </lineage>
</organism>
<accession>A0A6G1HXZ2</accession>
<gene>
    <name evidence="2" type="ORF">EJ06DRAFT_529824</name>
</gene>
<dbReference type="EMBL" id="ML996694">
    <property type="protein sequence ID" value="KAF2400707.1"/>
    <property type="molecule type" value="Genomic_DNA"/>
</dbReference>
<evidence type="ECO:0000313" key="3">
    <source>
        <dbReference type="Proteomes" id="UP000799640"/>
    </source>
</evidence>